<protein>
    <recommendedName>
        <fullName evidence="3">Lipoprotein</fullName>
    </recommendedName>
</protein>
<accession>A0ABT1DJD1</accession>
<keyword evidence="2" id="KW-1185">Reference proteome</keyword>
<reference evidence="1 2" key="1">
    <citation type="submission" date="2022-06" db="EMBL/GenBank/DDBJ databases">
        <title>New Species of the Genus Actinoplanes, ActinopZanes ferrugineus.</title>
        <authorList>
            <person name="Ding P."/>
        </authorList>
    </citation>
    <scope>NUCLEOTIDE SEQUENCE [LARGE SCALE GENOMIC DNA]</scope>
    <source>
        <strain evidence="1 2">TRM88003</strain>
    </source>
</reference>
<evidence type="ECO:0008006" key="3">
    <source>
        <dbReference type="Google" id="ProtNLM"/>
    </source>
</evidence>
<organism evidence="1 2">
    <name type="scientific">Paractinoplanes aksuensis</name>
    <dbReference type="NCBI Taxonomy" id="2939490"/>
    <lineage>
        <taxon>Bacteria</taxon>
        <taxon>Bacillati</taxon>
        <taxon>Actinomycetota</taxon>
        <taxon>Actinomycetes</taxon>
        <taxon>Micromonosporales</taxon>
        <taxon>Micromonosporaceae</taxon>
        <taxon>Paractinoplanes</taxon>
    </lineage>
</organism>
<gene>
    <name evidence="1" type="ORF">M1L60_10110</name>
</gene>
<name>A0ABT1DJD1_9ACTN</name>
<evidence type="ECO:0000313" key="2">
    <source>
        <dbReference type="Proteomes" id="UP001523369"/>
    </source>
</evidence>
<sequence length="182" mass="18988">MGGSPRRVGALAALALVGGCGGNDDAVGDKKWTLAADQCPAWTAPALAGLKPLNDPQKADLPNVLTFTCAYGSTEKPPAAIGNVELVKSDQRLTPPEEEANSQLEAARRAGDPHLELSGLAGRAIAYTSNEGGLEAYLWTGNAKLQAMVLLEAPVTTQGQMDDHEELLVSSLRDLLGTLKSN</sequence>
<evidence type="ECO:0000313" key="1">
    <source>
        <dbReference type="EMBL" id="MCO8270946.1"/>
    </source>
</evidence>
<comment type="caution">
    <text evidence="1">The sequence shown here is derived from an EMBL/GenBank/DDBJ whole genome shotgun (WGS) entry which is preliminary data.</text>
</comment>
<dbReference type="RefSeq" id="WP_253237063.1">
    <property type="nucleotide sequence ID" value="NZ_JAMYJR010000009.1"/>
</dbReference>
<dbReference type="Proteomes" id="UP001523369">
    <property type="component" value="Unassembled WGS sequence"/>
</dbReference>
<dbReference type="PROSITE" id="PS51257">
    <property type="entry name" value="PROKAR_LIPOPROTEIN"/>
    <property type="match status" value="1"/>
</dbReference>
<proteinExistence type="predicted"/>
<dbReference type="EMBL" id="JAMYJR010000009">
    <property type="protein sequence ID" value="MCO8270946.1"/>
    <property type="molecule type" value="Genomic_DNA"/>
</dbReference>